<dbReference type="eggNOG" id="COG2890">
    <property type="taxonomic scope" value="Bacteria"/>
</dbReference>
<dbReference type="RefSeq" id="WP_043841349.1">
    <property type="nucleotide sequence ID" value="NZ_AQQW01000001.1"/>
</dbReference>
<feature type="binding site" evidence="5">
    <location>
        <position position="174"/>
    </location>
    <ligand>
        <name>S-adenosyl-L-methionine</name>
        <dbReference type="ChEBI" id="CHEBI:59789"/>
    </ligand>
</feature>
<dbReference type="AlphaFoldDB" id="W4HQT7"/>
<sequence length="289" mass="30042">MTEVAAPSASAVLAGAVRQLDAAGVPDAGRDARRLMAHALEVPPARLSLALPEPMTVEAQARFATLVARRAERVPLSHITGGREFWGRAFRVTGDVLDPRPETETLIAAALEAPFASVLDLGTGSGCIFLTLLAERPGTIGTGTDLSPGALAVAAENRARLGLDPSAALLLGSWTDPLSADARFDLIVSNPPYIAADEMDGLSPEVRRHEPRMALTDEGDGLAAYQAIAARAPDHLAPGGRLMVEIGPTQGPVVAALFASAGLRDVTVRPDMDGRDRVVSAKSAQNPAS</sequence>
<accession>W4HQT7</accession>
<comment type="similarity">
    <text evidence="5">Belongs to the protein N5-glutamine methyltransferase family. PrmC subfamily.</text>
</comment>
<evidence type="ECO:0000256" key="3">
    <source>
        <dbReference type="ARBA" id="ARBA00022691"/>
    </source>
</evidence>
<dbReference type="PATRIC" id="fig|1317118.6.peg.226"/>
<dbReference type="SUPFAM" id="SSF53335">
    <property type="entry name" value="S-adenosyl-L-methionine-dependent methyltransferases"/>
    <property type="match status" value="1"/>
</dbReference>
<dbReference type="Gene3D" id="1.10.8.10">
    <property type="entry name" value="DNA helicase RuvA subunit, C-terminal domain"/>
    <property type="match status" value="1"/>
</dbReference>
<evidence type="ECO:0000256" key="5">
    <source>
        <dbReference type="HAMAP-Rule" id="MF_02126"/>
    </source>
</evidence>
<dbReference type="HAMAP" id="MF_02126">
    <property type="entry name" value="RF_methyltr_PrmC"/>
    <property type="match status" value="1"/>
</dbReference>
<gene>
    <name evidence="5" type="primary">prmC</name>
    <name evidence="8" type="ORF">ATO8_01090</name>
</gene>
<feature type="domain" description="Release factor glutamine methyltransferase N-terminal" evidence="7">
    <location>
        <begin position="12"/>
        <end position="81"/>
    </location>
</feature>
<evidence type="ECO:0000256" key="1">
    <source>
        <dbReference type="ARBA" id="ARBA00022603"/>
    </source>
</evidence>
<dbReference type="InterPro" id="IPR002052">
    <property type="entry name" value="DNA_methylase_N6_adenine_CS"/>
</dbReference>
<feature type="binding site" evidence="5">
    <location>
        <begin position="122"/>
        <end position="126"/>
    </location>
    <ligand>
        <name>S-adenosyl-L-methionine</name>
        <dbReference type="ChEBI" id="CHEBI:59789"/>
    </ligand>
</feature>
<dbReference type="InterPro" id="IPR029063">
    <property type="entry name" value="SAM-dependent_MTases_sf"/>
</dbReference>
<evidence type="ECO:0000313" key="8">
    <source>
        <dbReference type="EMBL" id="ETW14461.1"/>
    </source>
</evidence>
<evidence type="ECO:0000256" key="4">
    <source>
        <dbReference type="ARBA" id="ARBA00048391"/>
    </source>
</evidence>
<dbReference type="Gene3D" id="3.40.50.150">
    <property type="entry name" value="Vaccinia Virus protein VP39"/>
    <property type="match status" value="1"/>
</dbReference>
<dbReference type="InterPro" id="IPR050320">
    <property type="entry name" value="N5-glutamine_MTase"/>
</dbReference>
<name>W4HQT7_9RHOB</name>
<protein>
    <recommendedName>
        <fullName evidence="5">Release factor glutamine methyltransferase</fullName>
        <shortName evidence="5">RF MTase</shortName>
        <ecNumber evidence="5">2.1.1.297</ecNumber>
    </recommendedName>
    <alternativeName>
        <fullName evidence="5">N5-glutamine methyltransferase PrmC</fullName>
    </alternativeName>
    <alternativeName>
        <fullName evidence="5">Protein-(glutamine-N5) MTase PrmC</fullName>
    </alternativeName>
    <alternativeName>
        <fullName evidence="5">Protein-glutamine N-methyltransferase PrmC</fullName>
    </alternativeName>
</protein>
<dbReference type="InterPro" id="IPR040758">
    <property type="entry name" value="PrmC_N"/>
</dbReference>
<reference evidence="8 9" key="1">
    <citation type="journal article" date="2014" name="Antonie Van Leeuwenhoek">
        <title>Roseivivax atlanticus sp. nov., isolated from surface seawater of the Atlantic Ocean.</title>
        <authorList>
            <person name="Li G."/>
            <person name="Lai Q."/>
            <person name="Liu X."/>
            <person name="Sun F."/>
            <person name="Shao Z."/>
        </authorList>
    </citation>
    <scope>NUCLEOTIDE SEQUENCE [LARGE SCALE GENOMIC DNA]</scope>
    <source>
        <strain evidence="8 9">22II-s10s</strain>
    </source>
</reference>
<dbReference type="NCBIfam" id="TIGR03534">
    <property type="entry name" value="RF_mod_PrmC"/>
    <property type="match status" value="1"/>
</dbReference>
<dbReference type="InterPro" id="IPR019874">
    <property type="entry name" value="RF_methyltr_PrmC"/>
</dbReference>
<dbReference type="Proteomes" id="UP000019063">
    <property type="component" value="Unassembled WGS sequence"/>
</dbReference>
<dbReference type="NCBIfam" id="TIGR00536">
    <property type="entry name" value="hemK_fam"/>
    <property type="match status" value="1"/>
</dbReference>
<comment type="caution">
    <text evidence="8">The sequence shown here is derived from an EMBL/GenBank/DDBJ whole genome shotgun (WGS) entry which is preliminary data.</text>
</comment>
<dbReference type="Pfam" id="PF05175">
    <property type="entry name" value="MTS"/>
    <property type="match status" value="1"/>
</dbReference>
<feature type="domain" description="Methyltransferase small" evidence="6">
    <location>
        <begin position="106"/>
        <end position="198"/>
    </location>
</feature>
<feature type="binding site" evidence="5">
    <location>
        <position position="145"/>
    </location>
    <ligand>
        <name>S-adenosyl-L-methionine</name>
        <dbReference type="ChEBI" id="CHEBI:59789"/>
    </ligand>
</feature>
<dbReference type="STRING" id="1379903.ATO8_01090"/>
<dbReference type="PROSITE" id="PS00092">
    <property type="entry name" value="N6_MTASE"/>
    <property type="match status" value="1"/>
</dbReference>
<comment type="catalytic activity">
    <reaction evidence="4 5">
        <text>L-glutaminyl-[peptide chain release factor] + S-adenosyl-L-methionine = N(5)-methyl-L-glutaminyl-[peptide chain release factor] + S-adenosyl-L-homocysteine + H(+)</text>
        <dbReference type="Rhea" id="RHEA:42896"/>
        <dbReference type="Rhea" id="RHEA-COMP:10271"/>
        <dbReference type="Rhea" id="RHEA-COMP:10272"/>
        <dbReference type="ChEBI" id="CHEBI:15378"/>
        <dbReference type="ChEBI" id="CHEBI:30011"/>
        <dbReference type="ChEBI" id="CHEBI:57856"/>
        <dbReference type="ChEBI" id="CHEBI:59789"/>
        <dbReference type="ChEBI" id="CHEBI:61891"/>
        <dbReference type="EC" id="2.1.1.297"/>
    </reaction>
</comment>
<feature type="binding site" evidence="5">
    <location>
        <position position="190"/>
    </location>
    <ligand>
        <name>S-adenosyl-L-methionine</name>
        <dbReference type="ChEBI" id="CHEBI:59789"/>
    </ligand>
</feature>
<proteinExistence type="inferred from homology"/>
<dbReference type="EC" id="2.1.1.297" evidence="5"/>
<comment type="function">
    <text evidence="5">Methylates the class 1 translation termination release factors RF1/PrfA and RF2/PrfB on the glutamine residue of the universally conserved GGQ motif.</text>
</comment>
<dbReference type="Pfam" id="PF17827">
    <property type="entry name" value="PrmC_N"/>
    <property type="match status" value="1"/>
</dbReference>
<keyword evidence="3 5" id="KW-0949">S-adenosyl-L-methionine</keyword>
<keyword evidence="2 5" id="KW-0808">Transferase</keyword>
<dbReference type="PANTHER" id="PTHR18895:SF74">
    <property type="entry name" value="MTRF1L RELEASE FACTOR GLUTAMINE METHYLTRANSFERASE"/>
    <property type="match status" value="1"/>
</dbReference>
<dbReference type="InterPro" id="IPR007848">
    <property type="entry name" value="Small_mtfrase_dom"/>
</dbReference>
<evidence type="ECO:0000259" key="7">
    <source>
        <dbReference type="Pfam" id="PF17827"/>
    </source>
</evidence>
<dbReference type="GO" id="GO:0003676">
    <property type="term" value="F:nucleic acid binding"/>
    <property type="evidence" value="ECO:0007669"/>
    <property type="project" value="InterPro"/>
</dbReference>
<keyword evidence="9" id="KW-1185">Reference proteome</keyword>
<dbReference type="InterPro" id="IPR004556">
    <property type="entry name" value="HemK-like"/>
</dbReference>
<evidence type="ECO:0000313" key="9">
    <source>
        <dbReference type="Proteomes" id="UP000019063"/>
    </source>
</evidence>
<keyword evidence="1 5" id="KW-0489">Methyltransferase</keyword>
<evidence type="ECO:0000256" key="2">
    <source>
        <dbReference type="ARBA" id="ARBA00022679"/>
    </source>
</evidence>
<evidence type="ECO:0000259" key="6">
    <source>
        <dbReference type="Pfam" id="PF05175"/>
    </source>
</evidence>
<dbReference type="GO" id="GO:0032259">
    <property type="term" value="P:methylation"/>
    <property type="evidence" value="ECO:0007669"/>
    <property type="project" value="UniProtKB-KW"/>
</dbReference>
<feature type="binding site" evidence="5">
    <location>
        <begin position="190"/>
        <end position="193"/>
    </location>
    <ligand>
        <name>substrate</name>
    </ligand>
</feature>
<dbReference type="CDD" id="cd02440">
    <property type="entry name" value="AdoMet_MTases"/>
    <property type="match status" value="1"/>
</dbReference>
<dbReference type="EMBL" id="AQQW01000001">
    <property type="protein sequence ID" value="ETW14461.1"/>
    <property type="molecule type" value="Genomic_DNA"/>
</dbReference>
<organism evidence="8 9">
    <name type="scientific">Roseivivax marinus</name>
    <dbReference type="NCBI Taxonomy" id="1379903"/>
    <lineage>
        <taxon>Bacteria</taxon>
        <taxon>Pseudomonadati</taxon>
        <taxon>Pseudomonadota</taxon>
        <taxon>Alphaproteobacteria</taxon>
        <taxon>Rhodobacterales</taxon>
        <taxon>Roseobacteraceae</taxon>
        <taxon>Roseivivax</taxon>
    </lineage>
</organism>
<dbReference type="PANTHER" id="PTHR18895">
    <property type="entry name" value="HEMK METHYLTRANSFERASE"/>
    <property type="match status" value="1"/>
</dbReference>
<dbReference type="GO" id="GO:0102559">
    <property type="term" value="F:peptide chain release factor N(5)-glutamine methyltransferase activity"/>
    <property type="evidence" value="ECO:0007669"/>
    <property type="project" value="UniProtKB-EC"/>
</dbReference>